<sequence length="56" mass="6157">MPAVTYEHIKTCKQSGARLGIVHTPHGSFETPMFMPVGTKATVKTMSPEELRNIEA</sequence>
<evidence type="ECO:0000259" key="3">
    <source>
        <dbReference type="Pfam" id="PF01702"/>
    </source>
</evidence>
<dbReference type="PANTHER" id="PTHR46499:SF1">
    <property type="entry name" value="QUEUINE TRNA-RIBOSYLTRANSFERASE"/>
    <property type="match status" value="1"/>
</dbReference>
<evidence type="ECO:0000313" key="5">
    <source>
        <dbReference type="Proteomes" id="UP000238775"/>
    </source>
</evidence>
<dbReference type="GO" id="GO:0008616">
    <property type="term" value="P:tRNA queuosine(34) biosynthetic process"/>
    <property type="evidence" value="ECO:0007669"/>
    <property type="project" value="UniProtKB-KW"/>
</dbReference>
<organism evidence="4 5">
    <name type="scientific">Staphylococcus aureus</name>
    <dbReference type="NCBI Taxonomy" id="1280"/>
    <lineage>
        <taxon>Bacteria</taxon>
        <taxon>Bacillati</taxon>
        <taxon>Bacillota</taxon>
        <taxon>Bacilli</taxon>
        <taxon>Bacillales</taxon>
        <taxon>Staphylococcaceae</taxon>
        <taxon>Staphylococcus</taxon>
    </lineage>
</organism>
<dbReference type="Gene3D" id="3.20.20.105">
    <property type="entry name" value="Queuine tRNA-ribosyltransferase-like"/>
    <property type="match status" value="1"/>
</dbReference>
<dbReference type="NCBIfam" id="TIGR00449">
    <property type="entry name" value="tgt_general"/>
    <property type="match status" value="1"/>
</dbReference>
<evidence type="ECO:0000256" key="1">
    <source>
        <dbReference type="ARBA" id="ARBA00022694"/>
    </source>
</evidence>
<proteinExistence type="predicted"/>
<name>A0A7Z1N7D0_STAAU</name>
<dbReference type="Pfam" id="PF01702">
    <property type="entry name" value="TGT"/>
    <property type="match status" value="1"/>
</dbReference>
<dbReference type="InterPro" id="IPR036511">
    <property type="entry name" value="TGT-like_sf"/>
</dbReference>
<dbReference type="RefSeq" id="WP_154700588.1">
    <property type="nucleotide sequence ID" value="NZ_PGWZ01000281.1"/>
</dbReference>
<reference evidence="4 5" key="1">
    <citation type="submission" date="2017-11" db="EMBL/GenBank/DDBJ databases">
        <authorList>
            <person name="Founou R.C."/>
            <person name="Founou L."/>
            <person name="Allam M."/>
            <person name="Ismail A."/>
            <person name="Essack S.Y."/>
        </authorList>
    </citation>
    <scope>NUCLEOTIDE SEQUENCE [LARGE SCALE GENOMIC DNA]</scope>
    <source>
        <strain evidence="4 5">G703N2B1</strain>
    </source>
</reference>
<gene>
    <name evidence="4" type="ORF">CV021_02020</name>
</gene>
<keyword evidence="2" id="KW-0671">Queuosine biosynthesis</keyword>
<feature type="domain" description="tRNA-guanine(15) transglycosylase-like" evidence="3">
    <location>
        <begin position="15"/>
        <end position="55"/>
    </location>
</feature>
<dbReference type="InterPro" id="IPR050076">
    <property type="entry name" value="ArchSynthase1/Queuine_TRR"/>
</dbReference>
<evidence type="ECO:0000256" key="2">
    <source>
        <dbReference type="ARBA" id="ARBA00022785"/>
    </source>
</evidence>
<dbReference type="Proteomes" id="UP000238775">
    <property type="component" value="Unassembled WGS sequence"/>
</dbReference>
<comment type="caution">
    <text evidence="4">The sequence shown here is derived from an EMBL/GenBank/DDBJ whole genome shotgun (WGS) entry which is preliminary data.</text>
</comment>
<evidence type="ECO:0000313" key="4">
    <source>
        <dbReference type="EMBL" id="PPJ76526.1"/>
    </source>
</evidence>
<dbReference type="SUPFAM" id="SSF51713">
    <property type="entry name" value="tRNA-guanine transglycosylase"/>
    <property type="match status" value="1"/>
</dbReference>
<keyword evidence="1" id="KW-0819">tRNA processing</keyword>
<dbReference type="GO" id="GO:0005829">
    <property type="term" value="C:cytosol"/>
    <property type="evidence" value="ECO:0007669"/>
    <property type="project" value="TreeGrafter"/>
</dbReference>
<feature type="non-terminal residue" evidence="4">
    <location>
        <position position="56"/>
    </location>
</feature>
<protein>
    <submittedName>
        <fullName evidence="4">tRNA guanosine(34) transglycosylase Tgt</fullName>
    </submittedName>
</protein>
<dbReference type="AlphaFoldDB" id="A0A7Z1N7D0"/>
<dbReference type="PANTHER" id="PTHR46499">
    <property type="entry name" value="QUEUINE TRNA-RIBOSYLTRANSFERASE"/>
    <property type="match status" value="1"/>
</dbReference>
<accession>A0A7Z1N7D0</accession>
<dbReference type="EMBL" id="PGWZ01000281">
    <property type="protein sequence ID" value="PPJ76526.1"/>
    <property type="molecule type" value="Genomic_DNA"/>
</dbReference>
<dbReference type="InterPro" id="IPR002616">
    <property type="entry name" value="tRNA_ribo_trans-like"/>
</dbReference>